<dbReference type="Proteomes" id="UP000282636">
    <property type="component" value="Unassembled WGS sequence"/>
</dbReference>
<organism evidence="1 2">
    <name type="scientific">Pseudomonas syringae pv. theae</name>
    <dbReference type="NCBI Taxonomy" id="103985"/>
    <lineage>
        <taxon>Bacteria</taxon>
        <taxon>Pseudomonadati</taxon>
        <taxon>Pseudomonadota</taxon>
        <taxon>Gammaproteobacteria</taxon>
        <taxon>Pseudomonadales</taxon>
        <taxon>Pseudomonadaceae</taxon>
        <taxon>Pseudomonas</taxon>
        <taxon>Pseudomonas syringae</taxon>
    </lineage>
</organism>
<dbReference type="AlphaFoldDB" id="A0A3M5NAQ7"/>
<evidence type="ECO:0000313" key="2">
    <source>
        <dbReference type="Proteomes" id="UP000282636"/>
    </source>
</evidence>
<evidence type="ECO:0000313" key="1">
    <source>
        <dbReference type="EMBL" id="RMT69501.1"/>
    </source>
</evidence>
<sequence length="41" mass="4799">MAGRLLFPDIRTPIVSVFFFDKKLHFFDARKSLDLSSQLLQ</sequence>
<dbReference type="EMBL" id="RBTL01000129">
    <property type="protein sequence ID" value="RMT69501.1"/>
    <property type="molecule type" value="Genomic_DNA"/>
</dbReference>
<proteinExistence type="predicted"/>
<protein>
    <submittedName>
        <fullName evidence="1">Uncharacterized protein</fullName>
    </submittedName>
</protein>
<reference evidence="1 2" key="1">
    <citation type="submission" date="2018-08" db="EMBL/GenBank/DDBJ databases">
        <title>Recombination of ecologically and evolutionarily significant loci maintains genetic cohesion in the Pseudomonas syringae species complex.</title>
        <authorList>
            <person name="Dillon M."/>
            <person name="Thakur S."/>
            <person name="Almeida R.N.D."/>
            <person name="Weir B.S."/>
            <person name="Guttman D.S."/>
        </authorList>
    </citation>
    <scope>NUCLEOTIDE SEQUENCE [LARGE SCALE GENOMIC DNA]</scope>
    <source>
        <strain evidence="1 2">ICMP 3934</strain>
    </source>
</reference>
<name>A0A3M5NAQ7_PSESX</name>
<gene>
    <name evidence="1" type="ORF">ALP44_102777</name>
</gene>
<comment type="caution">
    <text evidence="1">The sequence shown here is derived from an EMBL/GenBank/DDBJ whole genome shotgun (WGS) entry which is preliminary data.</text>
</comment>
<accession>A0A3M5NAQ7</accession>